<keyword evidence="2" id="KW-1185">Reference proteome</keyword>
<dbReference type="InParanoid" id="Q7RFU5"/>
<reference evidence="1 2" key="1">
    <citation type="journal article" date="2002" name="Nature">
        <title>Genome sequence and comparative analysis of the model rodent malaria parasite Plasmodium yoelii yoelii.</title>
        <authorList>
            <person name="Carlton J.M."/>
            <person name="Angiuoli S.V."/>
            <person name="Suh B.B."/>
            <person name="Kooij T.W."/>
            <person name="Pertea M."/>
            <person name="Silva J.C."/>
            <person name="Ermolaeva M.D."/>
            <person name="Allen J.E."/>
            <person name="Selengut J.D."/>
            <person name="Koo H.L."/>
            <person name="Peterson J.D."/>
            <person name="Pop M."/>
            <person name="Kosack D.S."/>
            <person name="Shumway M.F."/>
            <person name="Bidwell S.L."/>
            <person name="Shallom S.J."/>
            <person name="van Aken S.E."/>
            <person name="Riedmuller S.B."/>
            <person name="Feldblyum T.V."/>
            <person name="Cho J.K."/>
            <person name="Quackenbush J."/>
            <person name="Sedegah M."/>
            <person name="Shoaibi A."/>
            <person name="Cummings L.M."/>
            <person name="Florens L."/>
            <person name="Yates J.R."/>
            <person name="Raine J.D."/>
            <person name="Sinden R.E."/>
            <person name="Harris M.A."/>
            <person name="Cunningham D.A."/>
            <person name="Preiser P.R."/>
            <person name="Bergman L.W."/>
            <person name="Vaidya A.B."/>
            <person name="van Lin L.H."/>
            <person name="Janse C.J."/>
            <person name="Waters A.P."/>
            <person name="Smith H.O."/>
            <person name="White O.R."/>
            <person name="Salzberg S.L."/>
            <person name="Venter J.C."/>
            <person name="Fraser C.M."/>
            <person name="Hoffman S.L."/>
            <person name="Gardner M.J."/>
            <person name="Carucci D.J."/>
        </authorList>
    </citation>
    <scope>NUCLEOTIDE SEQUENCE [LARGE SCALE GENOMIC DNA]</scope>
    <source>
        <strain evidence="1 2">17XNL</strain>
    </source>
</reference>
<protein>
    <submittedName>
        <fullName evidence="1">Uncharacterized protein</fullName>
    </submittedName>
</protein>
<dbReference type="AlphaFoldDB" id="Q7RFU5"/>
<accession>Q7RFU5</accession>
<comment type="caution">
    <text evidence="1">The sequence shown here is derived from an EMBL/GenBank/DDBJ whole genome shotgun (WGS) entry which is preliminary data.</text>
</comment>
<dbReference type="EMBL" id="AABL01001414">
    <property type="protein sequence ID" value="EAA16494.1"/>
    <property type="molecule type" value="Genomic_DNA"/>
</dbReference>
<gene>
    <name evidence="1" type="ORF">PY04607</name>
</gene>
<dbReference type="PaxDb" id="73239-Q7RFU5"/>
<evidence type="ECO:0000313" key="1">
    <source>
        <dbReference type="EMBL" id="EAA16494.1"/>
    </source>
</evidence>
<organism evidence="1 2">
    <name type="scientific">Plasmodium yoelii yoelii</name>
    <dbReference type="NCBI Taxonomy" id="73239"/>
    <lineage>
        <taxon>Eukaryota</taxon>
        <taxon>Sar</taxon>
        <taxon>Alveolata</taxon>
        <taxon>Apicomplexa</taxon>
        <taxon>Aconoidasida</taxon>
        <taxon>Haemosporida</taxon>
        <taxon>Plasmodiidae</taxon>
        <taxon>Plasmodium</taxon>
        <taxon>Plasmodium (Vinckeia)</taxon>
    </lineage>
</organism>
<dbReference type="Proteomes" id="UP000008553">
    <property type="component" value="Unassembled WGS sequence"/>
</dbReference>
<name>Q7RFU5_PLAYO</name>
<evidence type="ECO:0000313" key="2">
    <source>
        <dbReference type="Proteomes" id="UP000008553"/>
    </source>
</evidence>
<sequence length="37" mass="4428">PKKGEGYEEDTEFEEDELDMDNINESFKENVNEKLVY</sequence>
<proteinExistence type="predicted"/>
<feature type="non-terminal residue" evidence="1">
    <location>
        <position position="1"/>
    </location>
</feature>